<dbReference type="Proteomes" id="UP000298656">
    <property type="component" value="Chromosome 1"/>
</dbReference>
<dbReference type="OrthoDB" id="8999741at2"/>
<accession>A0A4P8ISK4</accession>
<evidence type="ECO:0000313" key="2">
    <source>
        <dbReference type="Proteomes" id="UP000298656"/>
    </source>
</evidence>
<dbReference type="Gene3D" id="3.30.70.60">
    <property type="match status" value="1"/>
</dbReference>
<dbReference type="InterPro" id="IPR014717">
    <property type="entry name" value="Transl_elong_EF1B/ribsomal_bS6"/>
</dbReference>
<sequence>MSSIADRLFRPHGDVGLGRFASWLSSPHVPLEAWTGARRLTVGAVIAAVVFAIGACAWDAADLGRKSASQAALADVEHRLSDARTAVARLPALRLEMAHATTSTDDRASSSVGNWHAVSALAARSGLTLRALEPAKPYGEGIEAARPVRVVARANFAGLLDFLQGLPSLPVLVVPEDLLVKHDGDELSISMTLAFFDALPSSLVPSAVADSDPGGDDADEAWFADPFAAAPAVLANAGSMLHLVGLLREGTRGLALVTAADGATSLATGQSIGREKVTRIDDRGVTLSSDVGVRLLTLPEDAR</sequence>
<proteinExistence type="predicted"/>
<protein>
    <recommendedName>
        <fullName evidence="3">Pilus assembly protein</fullName>
    </recommendedName>
</protein>
<gene>
    <name evidence="1" type="ORF">FAZ95_19975</name>
</gene>
<dbReference type="KEGG" id="tvl:FAZ95_19975"/>
<evidence type="ECO:0008006" key="3">
    <source>
        <dbReference type="Google" id="ProtNLM"/>
    </source>
</evidence>
<name>A0A4P8ISK4_9BURK</name>
<keyword evidence="2" id="KW-1185">Reference proteome</keyword>
<dbReference type="AlphaFoldDB" id="A0A4P8ISK4"/>
<dbReference type="EMBL" id="CP040077">
    <property type="protein sequence ID" value="QCP51231.1"/>
    <property type="molecule type" value="Genomic_DNA"/>
</dbReference>
<organism evidence="1 2">
    <name type="scientific">Trinickia violacea</name>
    <dbReference type="NCBI Taxonomy" id="2571746"/>
    <lineage>
        <taxon>Bacteria</taxon>
        <taxon>Pseudomonadati</taxon>
        <taxon>Pseudomonadota</taxon>
        <taxon>Betaproteobacteria</taxon>
        <taxon>Burkholderiales</taxon>
        <taxon>Burkholderiaceae</taxon>
        <taxon>Trinickia</taxon>
    </lineage>
</organism>
<reference evidence="1 2" key="1">
    <citation type="submission" date="2019-05" db="EMBL/GenBank/DDBJ databases">
        <title>Burkholderia sp. DHOD12, isolated from subtropical forest soil.</title>
        <authorList>
            <person name="Gao Z.-H."/>
            <person name="Qiu L.-H."/>
        </authorList>
    </citation>
    <scope>NUCLEOTIDE SEQUENCE [LARGE SCALE GENOMIC DNA]</scope>
    <source>
        <strain evidence="1 2">DHOD12</strain>
    </source>
</reference>
<evidence type="ECO:0000313" key="1">
    <source>
        <dbReference type="EMBL" id="QCP51231.1"/>
    </source>
</evidence>
<dbReference type="RefSeq" id="WP_137334036.1">
    <property type="nucleotide sequence ID" value="NZ_CP040077.1"/>
</dbReference>